<dbReference type="WBParaSite" id="SVE_0536000.1">
    <property type="protein sequence ID" value="SVE_0536000.1"/>
    <property type="gene ID" value="SVE_0536000"/>
</dbReference>
<feature type="chain" id="PRO_5005329344" evidence="1">
    <location>
        <begin position="18"/>
        <end position="325"/>
    </location>
</feature>
<protein>
    <submittedName>
        <fullName evidence="3">Uncharacterized protein</fullName>
    </submittedName>
</protein>
<organism evidence="2 3">
    <name type="scientific">Strongyloides venezuelensis</name>
    <name type="common">Threadworm</name>
    <dbReference type="NCBI Taxonomy" id="75913"/>
    <lineage>
        <taxon>Eukaryota</taxon>
        <taxon>Metazoa</taxon>
        <taxon>Ecdysozoa</taxon>
        <taxon>Nematoda</taxon>
        <taxon>Chromadorea</taxon>
        <taxon>Rhabditida</taxon>
        <taxon>Tylenchina</taxon>
        <taxon>Panagrolaimomorpha</taxon>
        <taxon>Strongyloidoidea</taxon>
        <taxon>Strongyloididae</taxon>
        <taxon>Strongyloides</taxon>
    </lineage>
</organism>
<keyword evidence="2" id="KW-1185">Reference proteome</keyword>
<evidence type="ECO:0000256" key="1">
    <source>
        <dbReference type="SAM" id="SignalP"/>
    </source>
</evidence>
<accession>A0A0K0F959</accession>
<evidence type="ECO:0000313" key="3">
    <source>
        <dbReference type="WBParaSite" id="SVE_0536000.1"/>
    </source>
</evidence>
<name>A0A0K0F959_STRVS</name>
<proteinExistence type="predicted"/>
<sequence>MIIKIFIFFNLISLIWTQQPFYASNNPEGYNFVGKDMYIPEKISYPSKNDIDTESIIRPILSPVQRMFQIAENSNKMYEYAEKYEEKKKASIFDPDSFLEAIGLKPTTTTKAPTFVEKLFDPFFRPFKKDFERYAKESPFKSILSSTPLPNSVFNNESPRHRQPSSSIPEVKAYTDFQKLANSFHLDPNFEPLKPLKPPPSIFPLIENNNGSNDLLKSRPIKILEKFFSKDEDEKDLFGFPKPNNIELRNPFTTNPLMSMFTTAKPKISVDDVIENIPKILKPVFPTPKPDDLLKFHTLLPVPTLPNPYENPLLSSNRNKLARQI</sequence>
<evidence type="ECO:0000313" key="2">
    <source>
        <dbReference type="Proteomes" id="UP000035680"/>
    </source>
</evidence>
<feature type="signal peptide" evidence="1">
    <location>
        <begin position="1"/>
        <end position="17"/>
    </location>
</feature>
<reference evidence="2" key="1">
    <citation type="submission" date="2014-07" db="EMBL/GenBank/DDBJ databases">
        <authorList>
            <person name="Martin A.A"/>
            <person name="De Silva N."/>
        </authorList>
    </citation>
    <scope>NUCLEOTIDE SEQUENCE</scope>
</reference>
<dbReference type="AlphaFoldDB" id="A0A0K0F959"/>
<dbReference type="Proteomes" id="UP000035680">
    <property type="component" value="Unassembled WGS sequence"/>
</dbReference>
<keyword evidence="1" id="KW-0732">Signal</keyword>
<reference evidence="3" key="2">
    <citation type="submission" date="2015-08" db="UniProtKB">
        <authorList>
            <consortium name="WormBaseParasite"/>
        </authorList>
    </citation>
    <scope>IDENTIFICATION</scope>
</reference>